<dbReference type="InterPro" id="IPR027417">
    <property type="entry name" value="P-loop_NTPase"/>
</dbReference>
<keyword evidence="4" id="KW-0677">Repeat</keyword>
<feature type="domain" description="ABC transporter" evidence="9">
    <location>
        <begin position="7"/>
        <end position="242"/>
    </location>
</feature>
<dbReference type="PROSITE" id="PS50893">
    <property type="entry name" value="ABC_TRANSPORTER_2"/>
    <property type="match status" value="2"/>
</dbReference>
<keyword evidence="3" id="KW-0762">Sugar transport</keyword>
<evidence type="ECO:0000313" key="10">
    <source>
        <dbReference type="EMBL" id="HGC42150.1"/>
    </source>
</evidence>
<dbReference type="PANTHER" id="PTHR43790">
    <property type="entry name" value="CARBOHYDRATE TRANSPORT ATP-BINDING PROTEIN MG119-RELATED"/>
    <property type="match status" value="1"/>
</dbReference>
<dbReference type="InterPro" id="IPR050107">
    <property type="entry name" value="ABC_carbohydrate_import_ATPase"/>
</dbReference>
<dbReference type="CDD" id="cd03215">
    <property type="entry name" value="ABC_Carb_Monos_II"/>
    <property type="match status" value="1"/>
</dbReference>
<evidence type="ECO:0000256" key="2">
    <source>
        <dbReference type="ARBA" id="ARBA00022475"/>
    </source>
</evidence>
<name>A0A8J4HAA6_9PROT</name>
<dbReference type="SMART" id="SM00382">
    <property type="entry name" value="AAA"/>
    <property type="match status" value="1"/>
</dbReference>
<dbReference type="PANTHER" id="PTHR43790:SF3">
    <property type="entry name" value="D-ALLOSE IMPORT ATP-BINDING PROTEIN ALSA-RELATED"/>
    <property type="match status" value="1"/>
</dbReference>
<sequence>MSAAPSLEAITASKAYGGVQALDNASFSALPGEVHALVGENGAGKSTLIKVLGGRVRPDSGTLRIDGAKVVLAGPNDAHLLGCWTVFQELTLLPWMSVAENLLLRREPRNVLGLTSPRRLVAAAEGVLEKFGITEIDPRALIEDLSLAARQVIEIVRALSHEPRILLLDEPTSALMERETAWLFAQIRRLRATGTTIVFTSHRWHEVETIADRITVFRGGRDVGSFTTLAEEEAVTLMTGQRVETFYPPLPAAPSARADAMLSVADLAGGRLAGVSFTLHQGEILGVGGLAGHGHRELFLMLFGAERPHAGRILLRGREVRLRSPRGAIRNGIALVPEDRKTEGLLLPLSVRDNLTLAVLNRLSRFGVIGRAAERAQAARLMARLAIRAPNAAIPVGTLSGGNQQKVLLGRWLLADCPILLFYDVTRGVDVATKHEIYELMMELARSGSAILFYSSDALELAHLAHRVLVLREGRIVAELPARDLTAEQIVAAAMRERLAA</sequence>
<dbReference type="InterPro" id="IPR003593">
    <property type="entry name" value="AAA+_ATPase"/>
</dbReference>
<evidence type="ECO:0000256" key="8">
    <source>
        <dbReference type="ARBA" id="ARBA00023136"/>
    </source>
</evidence>
<reference evidence="10" key="1">
    <citation type="journal article" date="2020" name="mSystems">
        <title>Genome- and Community-Level Interaction Insights into Carbon Utilization and Element Cycling Functions of Hydrothermarchaeota in Hydrothermal Sediment.</title>
        <authorList>
            <person name="Zhou Z."/>
            <person name="Liu Y."/>
            <person name="Xu W."/>
            <person name="Pan J."/>
            <person name="Luo Z.H."/>
            <person name="Li M."/>
        </authorList>
    </citation>
    <scope>NUCLEOTIDE SEQUENCE</scope>
    <source>
        <strain evidence="10">SpSt-997</strain>
    </source>
</reference>
<evidence type="ECO:0000256" key="7">
    <source>
        <dbReference type="ARBA" id="ARBA00022967"/>
    </source>
</evidence>
<evidence type="ECO:0000256" key="6">
    <source>
        <dbReference type="ARBA" id="ARBA00022840"/>
    </source>
</evidence>
<keyword evidence="2" id="KW-1003">Cell membrane</keyword>
<keyword evidence="6 10" id="KW-0067">ATP-binding</keyword>
<dbReference type="GO" id="GO:0016887">
    <property type="term" value="F:ATP hydrolysis activity"/>
    <property type="evidence" value="ECO:0007669"/>
    <property type="project" value="InterPro"/>
</dbReference>
<feature type="domain" description="ABC transporter" evidence="9">
    <location>
        <begin position="256"/>
        <end position="498"/>
    </location>
</feature>
<evidence type="ECO:0000256" key="4">
    <source>
        <dbReference type="ARBA" id="ARBA00022737"/>
    </source>
</evidence>
<accession>A0A8J4HAA6</accession>
<dbReference type="Pfam" id="PF00005">
    <property type="entry name" value="ABC_tran"/>
    <property type="match status" value="2"/>
</dbReference>
<keyword evidence="5" id="KW-0547">Nucleotide-binding</keyword>
<dbReference type="AlphaFoldDB" id="A0A8J4HAA6"/>
<keyword evidence="8" id="KW-0472">Membrane</keyword>
<protein>
    <submittedName>
        <fullName evidence="10">Sugar ABC transporter ATP-binding protein</fullName>
    </submittedName>
</protein>
<dbReference type="InterPro" id="IPR017871">
    <property type="entry name" value="ABC_transporter-like_CS"/>
</dbReference>
<dbReference type="EMBL" id="DTQM01000054">
    <property type="protein sequence ID" value="HGC42150.1"/>
    <property type="molecule type" value="Genomic_DNA"/>
</dbReference>
<organism evidence="10">
    <name type="scientific">Acidicaldus sp</name>
    <dbReference type="NCBI Taxonomy" id="1872105"/>
    <lineage>
        <taxon>Bacteria</taxon>
        <taxon>Pseudomonadati</taxon>
        <taxon>Pseudomonadota</taxon>
        <taxon>Alphaproteobacteria</taxon>
        <taxon>Acetobacterales</taxon>
        <taxon>Acetobacteraceae</taxon>
        <taxon>Acidicaldus</taxon>
    </lineage>
</organism>
<evidence type="ECO:0000256" key="1">
    <source>
        <dbReference type="ARBA" id="ARBA00022448"/>
    </source>
</evidence>
<evidence type="ECO:0000256" key="3">
    <source>
        <dbReference type="ARBA" id="ARBA00022597"/>
    </source>
</evidence>
<dbReference type="SUPFAM" id="SSF52540">
    <property type="entry name" value="P-loop containing nucleoside triphosphate hydrolases"/>
    <property type="match status" value="2"/>
</dbReference>
<keyword evidence="1" id="KW-0813">Transport</keyword>
<keyword evidence="7" id="KW-1278">Translocase</keyword>
<dbReference type="PROSITE" id="PS00211">
    <property type="entry name" value="ABC_TRANSPORTER_1"/>
    <property type="match status" value="1"/>
</dbReference>
<evidence type="ECO:0000259" key="9">
    <source>
        <dbReference type="PROSITE" id="PS50893"/>
    </source>
</evidence>
<gene>
    <name evidence="10" type="ORF">ENY07_02850</name>
</gene>
<dbReference type="GO" id="GO:0005524">
    <property type="term" value="F:ATP binding"/>
    <property type="evidence" value="ECO:0007669"/>
    <property type="project" value="UniProtKB-KW"/>
</dbReference>
<dbReference type="CDD" id="cd03216">
    <property type="entry name" value="ABC_Carb_Monos_I"/>
    <property type="match status" value="1"/>
</dbReference>
<dbReference type="Gene3D" id="3.40.50.300">
    <property type="entry name" value="P-loop containing nucleotide triphosphate hydrolases"/>
    <property type="match status" value="2"/>
</dbReference>
<evidence type="ECO:0000256" key="5">
    <source>
        <dbReference type="ARBA" id="ARBA00022741"/>
    </source>
</evidence>
<dbReference type="InterPro" id="IPR003439">
    <property type="entry name" value="ABC_transporter-like_ATP-bd"/>
</dbReference>
<proteinExistence type="predicted"/>
<comment type="caution">
    <text evidence="10">The sequence shown here is derived from an EMBL/GenBank/DDBJ whole genome shotgun (WGS) entry which is preliminary data.</text>
</comment>